<feature type="binding site" evidence="9">
    <location>
        <position position="195"/>
    </location>
    <ligand>
        <name>1-deoxy-D-xylulose 5-phosphate</name>
        <dbReference type="ChEBI" id="CHEBI:57792"/>
    </ligand>
</feature>
<dbReference type="Gene3D" id="1.10.1740.10">
    <property type="match status" value="1"/>
</dbReference>
<dbReference type="GO" id="GO:0051484">
    <property type="term" value="P:isopentenyl diphosphate biosynthetic process, methylerythritol 4-phosphate pathway involved in terpenoid biosynthetic process"/>
    <property type="evidence" value="ECO:0007669"/>
    <property type="project" value="UniProtKB-ARBA"/>
</dbReference>
<feature type="domain" description="1-deoxy-D-xylulose 5-phosphate reductoisomerase C-terminal" evidence="11">
    <location>
        <begin position="165"/>
        <end position="248"/>
    </location>
</feature>
<proteinExistence type="inferred from homology"/>
<feature type="binding site" evidence="9">
    <location>
        <position position="32"/>
    </location>
    <ligand>
        <name>NADPH</name>
        <dbReference type="ChEBI" id="CHEBI:57783"/>
    </ligand>
</feature>
<feature type="binding site" evidence="9">
    <location>
        <position position="60"/>
    </location>
    <ligand>
        <name>NADPH</name>
        <dbReference type="ChEBI" id="CHEBI:57783"/>
    </ligand>
</feature>
<dbReference type="InterPro" id="IPR036291">
    <property type="entry name" value="NAD(P)-bd_dom_sf"/>
</dbReference>
<dbReference type="PANTHER" id="PTHR30525:SF0">
    <property type="entry name" value="1-DEOXY-D-XYLULOSE 5-PHOSPHATE REDUCTOISOMERASE, CHLOROPLASTIC"/>
    <property type="match status" value="1"/>
</dbReference>
<comment type="catalytic activity">
    <reaction evidence="8">
        <text>2-C-methyl-D-erythritol 4-phosphate + NADP(+) = 1-deoxy-D-xylulose 5-phosphate + NADPH + H(+)</text>
        <dbReference type="Rhea" id="RHEA:13717"/>
        <dbReference type="ChEBI" id="CHEBI:15378"/>
        <dbReference type="ChEBI" id="CHEBI:57783"/>
        <dbReference type="ChEBI" id="CHEBI:57792"/>
        <dbReference type="ChEBI" id="CHEBI:58262"/>
        <dbReference type="ChEBI" id="CHEBI:58349"/>
        <dbReference type="EC" id="1.1.1.267"/>
    </reaction>
    <physiologicalReaction direction="right-to-left" evidence="8">
        <dbReference type="Rhea" id="RHEA:13719"/>
    </physiologicalReaction>
</comment>
<evidence type="ECO:0000256" key="6">
    <source>
        <dbReference type="ARBA" id="ARBA00023211"/>
    </source>
</evidence>
<dbReference type="SUPFAM" id="SSF51735">
    <property type="entry name" value="NAD(P)-binding Rossmann-fold domains"/>
    <property type="match status" value="1"/>
</dbReference>
<feature type="binding site" evidence="9">
    <location>
        <position position="145"/>
    </location>
    <ligand>
        <name>NADPH</name>
        <dbReference type="ChEBI" id="CHEBI:57783"/>
    </ligand>
</feature>
<keyword evidence="9" id="KW-0460">Magnesium</keyword>
<organism evidence="13 14">
    <name type="scientific">Roseibium aquae</name>
    <dbReference type="NCBI Taxonomy" id="1323746"/>
    <lineage>
        <taxon>Bacteria</taxon>
        <taxon>Pseudomonadati</taxon>
        <taxon>Pseudomonadota</taxon>
        <taxon>Alphaproteobacteria</taxon>
        <taxon>Hyphomicrobiales</taxon>
        <taxon>Stappiaceae</taxon>
        <taxon>Roseibium</taxon>
    </lineage>
</organism>
<evidence type="ECO:0000256" key="2">
    <source>
        <dbReference type="ARBA" id="ARBA00006825"/>
    </source>
</evidence>
<evidence type="ECO:0000313" key="14">
    <source>
        <dbReference type="Proteomes" id="UP000605148"/>
    </source>
</evidence>
<feature type="binding site" evidence="9">
    <location>
        <position position="218"/>
    </location>
    <ligand>
        <name>1-deoxy-D-xylulose 5-phosphate</name>
        <dbReference type="ChEBI" id="CHEBI:57792"/>
    </ligand>
</feature>
<dbReference type="GO" id="GO:0030145">
    <property type="term" value="F:manganese ion binding"/>
    <property type="evidence" value="ECO:0007669"/>
    <property type="project" value="TreeGrafter"/>
</dbReference>
<feature type="binding site" evidence="9">
    <location>
        <position position="144"/>
    </location>
    <ligand>
        <name>1-deoxy-D-xylulose 5-phosphate</name>
        <dbReference type="ChEBI" id="CHEBI:57792"/>
    </ligand>
</feature>
<keyword evidence="6 9" id="KW-0464">Manganese</keyword>
<evidence type="ECO:0000256" key="3">
    <source>
        <dbReference type="ARBA" id="ARBA00022723"/>
    </source>
</evidence>
<dbReference type="GO" id="GO:0030604">
    <property type="term" value="F:1-deoxy-D-xylulose-5-phosphate reductoisomerase activity"/>
    <property type="evidence" value="ECO:0007669"/>
    <property type="project" value="UniProtKB-UniRule"/>
</dbReference>
<evidence type="ECO:0000256" key="4">
    <source>
        <dbReference type="ARBA" id="ARBA00022857"/>
    </source>
</evidence>
<comment type="function">
    <text evidence="9">Catalyzes the NADPH-dependent rearrangement and reduction of 1-deoxy-D-xylulose-5-phosphate (DXP) to 2-C-methyl-D-erythritol 4-phosphate (MEP).</text>
</comment>
<feature type="binding site" evidence="9">
    <location>
        <position position="224"/>
    </location>
    <ligand>
        <name>NADPH</name>
        <dbReference type="ChEBI" id="CHEBI:57783"/>
    </ligand>
</feature>
<dbReference type="GO" id="GO:0070402">
    <property type="term" value="F:NADPH binding"/>
    <property type="evidence" value="ECO:0007669"/>
    <property type="project" value="InterPro"/>
</dbReference>
<dbReference type="NCBIfam" id="TIGR00243">
    <property type="entry name" value="Dxr"/>
    <property type="match status" value="1"/>
</dbReference>
<dbReference type="InterPro" id="IPR003821">
    <property type="entry name" value="DXP_reductoisomerase"/>
</dbReference>
<dbReference type="InterPro" id="IPR013644">
    <property type="entry name" value="DXP_reductoisomerase_C"/>
</dbReference>
<feature type="domain" description="1-deoxy-D-xylulose 5-phosphate reductoisomerase N-terminal" evidence="10">
    <location>
        <begin position="26"/>
        <end position="151"/>
    </location>
</feature>
<feature type="binding site" evidence="9">
    <location>
        <position position="169"/>
    </location>
    <ligand>
        <name>Mn(2+)</name>
        <dbReference type="ChEBI" id="CHEBI:29035"/>
    </ligand>
</feature>
<dbReference type="InterPro" id="IPR013512">
    <property type="entry name" value="DXP_reductoisomerase_N"/>
</dbReference>
<dbReference type="Pfam" id="PF08436">
    <property type="entry name" value="DXP_redisom_C"/>
    <property type="match status" value="1"/>
</dbReference>
<dbReference type="RefSeq" id="WP_244299305.1">
    <property type="nucleotide sequence ID" value="NZ_BMFA01000013.1"/>
</dbReference>
<reference evidence="13" key="2">
    <citation type="submission" date="2020-09" db="EMBL/GenBank/DDBJ databases">
        <authorList>
            <person name="Sun Q."/>
            <person name="Zhou Y."/>
        </authorList>
    </citation>
    <scope>NUCLEOTIDE SEQUENCE</scope>
    <source>
        <strain evidence="13">CGMCC 1.12426</strain>
    </source>
</reference>
<dbReference type="Proteomes" id="UP000605148">
    <property type="component" value="Unassembled WGS sequence"/>
</dbReference>
<reference evidence="13" key="1">
    <citation type="journal article" date="2014" name="Int. J. Syst. Evol. Microbiol.">
        <title>Complete genome sequence of Corynebacterium casei LMG S-19264T (=DSM 44701T), isolated from a smear-ripened cheese.</title>
        <authorList>
            <consortium name="US DOE Joint Genome Institute (JGI-PGF)"/>
            <person name="Walter F."/>
            <person name="Albersmeier A."/>
            <person name="Kalinowski J."/>
            <person name="Ruckert C."/>
        </authorList>
    </citation>
    <scope>NUCLEOTIDE SEQUENCE</scope>
    <source>
        <strain evidence="13">CGMCC 1.12426</strain>
    </source>
</reference>
<keyword evidence="3 9" id="KW-0479">Metal-binding</keyword>
<feature type="binding site" evidence="9">
    <location>
        <position position="240"/>
    </location>
    <ligand>
        <name>Mn(2+)</name>
        <dbReference type="ChEBI" id="CHEBI:29035"/>
    </ligand>
</feature>
<feature type="binding site" evidence="9">
    <location>
        <position position="240"/>
    </location>
    <ligand>
        <name>1-deoxy-D-xylulose 5-phosphate</name>
        <dbReference type="ChEBI" id="CHEBI:57792"/>
    </ligand>
</feature>
<keyword evidence="7 9" id="KW-0414">Isoprene biosynthesis</keyword>
<dbReference type="SUPFAM" id="SSF55347">
    <property type="entry name" value="Glyceraldehyde-3-phosphate dehydrogenase-like, C-terminal domain"/>
    <property type="match status" value="1"/>
</dbReference>
<feature type="binding site" evidence="9">
    <location>
        <position position="236"/>
    </location>
    <ligand>
        <name>1-deoxy-D-xylulose 5-phosphate</name>
        <dbReference type="ChEBI" id="CHEBI:57792"/>
    </ligand>
</feature>
<evidence type="ECO:0000259" key="10">
    <source>
        <dbReference type="Pfam" id="PF02670"/>
    </source>
</evidence>
<accession>A0A916X3A4</accession>
<comment type="caution">
    <text evidence="9">Lacks conserved residue(s) required for the propagation of feature annotation.</text>
</comment>
<feature type="binding site" evidence="9">
    <location>
        <position position="34"/>
    </location>
    <ligand>
        <name>NADPH</name>
        <dbReference type="ChEBI" id="CHEBI:57783"/>
    </ligand>
</feature>
<evidence type="ECO:0000256" key="5">
    <source>
        <dbReference type="ARBA" id="ARBA00023002"/>
    </source>
</evidence>
<feature type="binding site" evidence="9">
    <location>
        <position position="171"/>
    </location>
    <ligand>
        <name>1-deoxy-D-xylulose 5-phosphate</name>
        <dbReference type="ChEBI" id="CHEBI:57792"/>
    </ligand>
</feature>
<evidence type="ECO:0000256" key="8">
    <source>
        <dbReference type="ARBA" id="ARBA00048543"/>
    </source>
</evidence>
<evidence type="ECO:0000259" key="12">
    <source>
        <dbReference type="Pfam" id="PF13288"/>
    </source>
</evidence>
<dbReference type="InterPro" id="IPR026877">
    <property type="entry name" value="DXPR_C"/>
</dbReference>
<evidence type="ECO:0000256" key="1">
    <source>
        <dbReference type="ARBA" id="ARBA00005094"/>
    </source>
</evidence>
<dbReference type="Gene3D" id="3.40.50.720">
    <property type="entry name" value="NAD(P)-binding Rossmann-like Domain"/>
    <property type="match status" value="1"/>
</dbReference>
<dbReference type="SUPFAM" id="SSF69055">
    <property type="entry name" value="1-deoxy-D-xylulose-5-phosphate reductoisomerase, C-terminal domain"/>
    <property type="match status" value="1"/>
</dbReference>
<dbReference type="EMBL" id="BMFA01000013">
    <property type="protein sequence ID" value="GGB60363.1"/>
    <property type="molecule type" value="Genomic_DNA"/>
</dbReference>
<feature type="binding site" evidence="9">
    <location>
        <position position="143"/>
    </location>
    <ligand>
        <name>NADPH</name>
        <dbReference type="ChEBI" id="CHEBI:57783"/>
    </ligand>
</feature>
<name>A0A916X3A4_9HYPH</name>
<comment type="pathway">
    <text evidence="1 9">Isoprenoid biosynthesis; isopentenyl diphosphate biosynthesis via DXP pathway; isopentenyl diphosphate from 1-deoxy-D-xylulose 5-phosphate: step 1/6.</text>
</comment>
<dbReference type="EC" id="1.1.1.267" evidence="9"/>
<keyword evidence="5 9" id="KW-0560">Oxidoreductase</keyword>
<feature type="domain" description="DXP reductoisomerase C-terminal" evidence="12">
    <location>
        <begin position="280"/>
        <end position="399"/>
    </location>
</feature>
<feature type="binding site" evidence="9">
    <location>
        <position position="33"/>
    </location>
    <ligand>
        <name>NADPH</name>
        <dbReference type="ChEBI" id="CHEBI:57783"/>
    </ligand>
</feature>
<dbReference type="HAMAP" id="MF_00183">
    <property type="entry name" value="DXP_reductoisom"/>
    <property type="match status" value="1"/>
</dbReference>
<evidence type="ECO:0000313" key="13">
    <source>
        <dbReference type="EMBL" id="GGB60363.1"/>
    </source>
</evidence>
<comment type="similarity">
    <text evidence="2 9">Belongs to the DXR family.</text>
</comment>
<evidence type="ECO:0000256" key="7">
    <source>
        <dbReference type="ARBA" id="ARBA00023229"/>
    </source>
</evidence>
<sequence>MDIRTHEQAGPKGSDQELAGGEPVRVILLGSTGSVGKSAIDVILQAPGRYKVVALVANSNATLLAEQAKAVRADCAVLADPAQQPVLEQMLAGSGIETGTGRGAVLEAVDRPAGIVIGAIVGSAGLEPTLAALKPGRTLALANKECLVSAGDLFMEKVRATGARVLPVDSEHNAIFQVFERHNADRIDKIILTASGGPFRTLSLEEMARVTPQAALKHPNFSMGNRITIDSATMMNKGFEVIEAFHLFPVERHQLDILVHPQQIVHGLVQYTDGSLLAQMGAPDMRTPIAHCLAYPGRMETTVERLDLAKAGSLTFEAPDLMRFPALALALSALDRGNGATAALNAADEVAVGAFLAGRIGYLQIADAISHAIETADKAGLLVPQAALGHVLEIDKLARISAEQWIERAGVPI</sequence>
<comment type="cofactor">
    <cofactor evidence="9">
        <name>Mg(2+)</name>
        <dbReference type="ChEBI" id="CHEBI:18420"/>
    </cofactor>
    <cofactor evidence="9">
        <name>Mn(2+)</name>
        <dbReference type="ChEBI" id="CHEBI:29035"/>
    </cofactor>
</comment>
<gene>
    <name evidence="9 13" type="primary">dxr</name>
    <name evidence="13" type="ORF">GCM10011316_35520</name>
</gene>
<evidence type="ECO:0000256" key="9">
    <source>
        <dbReference type="HAMAP-Rule" id="MF_00183"/>
    </source>
</evidence>
<feature type="binding site" evidence="9">
    <location>
        <position position="171"/>
    </location>
    <ligand>
        <name>Mn(2+)</name>
        <dbReference type="ChEBI" id="CHEBI:29035"/>
    </ligand>
</feature>
<keyword evidence="14" id="KW-1185">Reference proteome</keyword>
<protein>
    <recommendedName>
        <fullName evidence="9">1-deoxy-D-xylulose 5-phosphate reductoisomerase</fullName>
        <shortName evidence="9">DXP reductoisomerase</shortName>
        <ecNumber evidence="9">1.1.1.267</ecNumber>
    </recommendedName>
    <alternativeName>
        <fullName evidence="9">1-deoxyxylulose-5-phosphate reductoisomerase</fullName>
    </alternativeName>
    <alternativeName>
        <fullName evidence="9">2-C-methyl-D-erythritol 4-phosphate synthase</fullName>
    </alternativeName>
</protein>
<feature type="binding site" evidence="9">
    <location>
        <position position="237"/>
    </location>
    <ligand>
        <name>1-deoxy-D-xylulose 5-phosphate</name>
        <dbReference type="ChEBI" id="CHEBI:57792"/>
    </ligand>
</feature>
<feature type="binding site" evidence="9">
    <location>
        <position position="170"/>
    </location>
    <ligand>
        <name>1-deoxy-D-xylulose 5-phosphate</name>
        <dbReference type="ChEBI" id="CHEBI:57792"/>
    </ligand>
</feature>
<evidence type="ECO:0000259" key="11">
    <source>
        <dbReference type="Pfam" id="PF08436"/>
    </source>
</evidence>
<dbReference type="Pfam" id="PF13288">
    <property type="entry name" value="DXPR_C"/>
    <property type="match status" value="1"/>
</dbReference>
<feature type="binding site" evidence="9">
    <location>
        <position position="35"/>
    </location>
    <ligand>
        <name>NADPH</name>
        <dbReference type="ChEBI" id="CHEBI:57783"/>
    </ligand>
</feature>
<keyword evidence="4 9" id="KW-0521">NADP</keyword>
<dbReference type="PIRSF" id="PIRSF006205">
    <property type="entry name" value="Dxp_reductismrs"/>
    <property type="match status" value="1"/>
</dbReference>
<comment type="caution">
    <text evidence="13">The sequence shown here is derived from an EMBL/GenBank/DDBJ whole genome shotgun (WGS) entry which is preliminary data.</text>
</comment>
<dbReference type="Pfam" id="PF02670">
    <property type="entry name" value="DXP_reductoisom"/>
    <property type="match status" value="1"/>
</dbReference>
<dbReference type="AlphaFoldDB" id="A0A916X3A4"/>
<feature type="binding site" evidence="9">
    <location>
        <position position="231"/>
    </location>
    <ligand>
        <name>1-deoxy-D-xylulose 5-phosphate</name>
        <dbReference type="ChEBI" id="CHEBI:57792"/>
    </ligand>
</feature>
<dbReference type="InterPro" id="IPR036169">
    <property type="entry name" value="DXPR_C_sf"/>
</dbReference>
<dbReference type="FunFam" id="3.40.50.720:FF:000045">
    <property type="entry name" value="1-deoxy-D-xylulose 5-phosphate reductoisomerase"/>
    <property type="match status" value="1"/>
</dbReference>
<dbReference type="PANTHER" id="PTHR30525">
    <property type="entry name" value="1-DEOXY-D-XYLULOSE 5-PHOSPHATE REDUCTOISOMERASE"/>
    <property type="match status" value="1"/>
</dbReference>